<evidence type="ECO:0000256" key="2">
    <source>
        <dbReference type="ARBA" id="ARBA00004162"/>
    </source>
</evidence>
<dbReference type="Pfam" id="PF03748">
    <property type="entry name" value="FliL"/>
    <property type="match status" value="1"/>
</dbReference>
<comment type="subcellular location">
    <subcellularLocation>
        <location evidence="2">Cell membrane</location>
        <topology evidence="2">Single-pass membrane protein</topology>
    </subcellularLocation>
</comment>
<comment type="similarity">
    <text evidence="3 10">Belongs to the FliL family.</text>
</comment>
<evidence type="ECO:0000313" key="13">
    <source>
        <dbReference type="Proteomes" id="UP000189681"/>
    </source>
</evidence>
<dbReference type="GO" id="GO:0009425">
    <property type="term" value="C:bacterial-type flagellum basal body"/>
    <property type="evidence" value="ECO:0007669"/>
    <property type="project" value="InterPro"/>
</dbReference>
<evidence type="ECO:0000256" key="10">
    <source>
        <dbReference type="RuleBase" id="RU364125"/>
    </source>
</evidence>
<protein>
    <recommendedName>
        <fullName evidence="10">Flagellar protein FliL</fullName>
    </recommendedName>
</protein>
<feature type="region of interest" description="Disordered" evidence="11">
    <location>
        <begin position="77"/>
        <end position="110"/>
    </location>
</feature>
<keyword evidence="9 10" id="KW-0472">Membrane</keyword>
<evidence type="ECO:0000256" key="9">
    <source>
        <dbReference type="ARBA" id="ARBA00023136"/>
    </source>
</evidence>
<sequence length="210" mass="23273">MESNIDKNENIQINEVADPTVKKRKINKTLVMLGSVILISVGCAFVFVSKVYPSLTGNAQLDAVDGVKMPAETGVEIHATRPSEAEEVPKSASKKKEEKEEEGKNDAEEESTIVPFDPVIVNLSGSGGRRYLKVLINLEAKDTKAKHKIEAKLVPIKDRLISILSSKTLEDIEGFEGQDILRREIKDAADIMLKMEDSVVQVYFTEFVIQ</sequence>
<keyword evidence="8 10" id="KW-1133">Transmembrane helix</keyword>
<evidence type="ECO:0000256" key="8">
    <source>
        <dbReference type="ARBA" id="ARBA00022989"/>
    </source>
</evidence>
<dbReference type="EMBL" id="AYTS01000191">
    <property type="protein sequence ID" value="OOP55023.1"/>
    <property type="molecule type" value="Genomic_DNA"/>
</dbReference>
<comment type="caution">
    <text evidence="12">The sequence shown here is derived from an EMBL/GenBank/DDBJ whole genome shotgun (WGS) entry which is preliminary data.</text>
</comment>
<evidence type="ECO:0000256" key="11">
    <source>
        <dbReference type="SAM" id="MobiDB-lite"/>
    </source>
</evidence>
<dbReference type="GO" id="GO:0071978">
    <property type="term" value="P:bacterial-type flagellum-dependent swarming motility"/>
    <property type="evidence" value="ECO:0007669"/>
    <property type="project" value="TreeGrafter"/>
</dbReference>
<keyword evidence="7 10" id="KW-0283">Flagellar rotation</keyword>
<name>A0A1V4APH5_9BACT</name>
<dbReference type="PANTHER" id="PTHR35091">
    <property type="entry name" value="FLAGELLAR PROTEIN FLIL"/>
    <property type="match status" value="1"/>
</dbReference>
<accession>A0A1V4APH5</accession>
<keyword evidence="5 10" id="KW-0145">Chemotaxis</keyword>
<dbReference type="Proteomes" id="UP000189681">
    <property type="component" value="Unassembled WGS sequence"/>
</dbReference>
<evidence type="ECO:0000256" key="3">
    <source>
        <dbReference type="ARBA" id="ARBA00008281"/>
    </source>
</evidence>
<dbReference type="AlphaFoldDB" id="A0A1V4APH5"/>
<evidence type="ECO:0000256" key="5">
    <source>
        <dbReference type="ARBA" id="ARBA00022500"/>
    </source>
</evidence>
<dbReference type="GO" id="GO:0006935">
    <property type="term" value="P:chemotaxis"/>
    <property type="evidence" value="ECO:0007669"/>
    <property type="project" value="UniProtKB-KW"/>
</dbReference>
<reference evidence="12 13" key="1">
    <citation type="journal article" date="2017" name="Water Res.">
        <title>Discovery and metagenomic analysis of an anammox bacterial enrichment related to Candidatus "Brocadia caroliniensis" in a full-scale glycerol-fed nitritation-denitritation separate centrate treatment process.</title>
        <authorList>
            <person name="Park H."/>
            <person name="Brotto A.C."/>
            <person name="van Loosdrecht M.C."/>
            <person name="Chandran K."/>
        </authorList>
    </citation>
    <scope>NUCLEOTIDE SEQUENCE [LARGE SCALE GENOMIC DNA]</scope>
    <source>
        <strain evidence="12">26THWARD</strain>
    </source>
</reference>
<evidence type="ECO:0000256" key="1">
    <source>
        <dbReference type="ARBA" id="ARBA00002254"/>
    </source>
</evidence>
<dbReference type="PANTHER" id="PTHR35091:SF2">
    <property type="entry name" value="FLAGELLAR PROTEIN FLIL"/>
    <property type="match status" value="1"/>
</dbReference>
<evidence type="ECO:0000256" key="7">
    <source>
        <dbReference type="ARBA" id="ARBA00022779"/>
    </source>
</evidence>
<dbReference type="InterPro" id="IPR005503">
    <property type="entry name" value="FliL"/>
</dbReference>
<comment type="function">
    <text evidence="1 10">Controls the rotational direction of flagella during chemotaxis.</text>
</comment>
<evidence type="ECO:0000256" key="4">
    <source>
        <dbReference type="ARBA" id="ARBA00022475"/>
    </source>
</evidence>
<feature type="transmembrane region" description="Helical" evidence="10">
    <location>
        <begin position="30"/>
        <end position="48"/>
    </location>
</feature>
<keyword evidence="4 10" id="KW-1003">Cell membrane</keyword>
<proteinExistence type="inferred from homology"/>
<dbReference type="STRING" id="1004156.AYP45_17110"/>
<dbReference type="GO" id="GO:0005886">
    <property type="term" value="C:plasma membrane"/>
    <property type="evidence" value="ECO:0007669"/>
    <property type="project" value="UniProtKB-SubCell"/>
</dbReference>
<feature type="compositionally biased region" description="Basic and acidic residues" evidence="11">
    <location>
        <begin position="78"/>
        <end position="106"/>
    </location>
</feature>
<gene>
    <name evidence="12" type="ORF">AYP45_17110</name>
</gene>
<keyword evidence="6 10" id="KW-0812">Transmembrane</keyword>
<evidence type="ECO:0000313" key="12">
    <source>
        <dbReference type="EMBL" id="OOP55023.1"/>
    </source>
</evidence>
<organism evidence="12 13">
    <name type="scientific">Candidatus Brocadia carolinensis</name>
    <dbReference type="NCBI Taxonomy" id="1004156"/>
    <lineage>
        <taxon>Bacteria</taxon>
        <taxon>Pseudomonadati</taxon>
        <taxon>Planctomycetota</taxon>
        <taxon>Candidatus Brocadiia</taxon>
        <taxon>Candidatus Brocadiales</taxon>
        <taxon>Candidatus Brocadiaceae</taxon>
        <taxon>Candidatus Brocadia</taxon>
    </lineage>
</organism>
<evidence type="ECO:0000256" key="6">
    <source>
        <dbReference type="ARBA" id="ARBA00022692"/>
    </source>
</evidence>